<comment type="caution">
    <text evidence="1">The sequence shown here is derived from an EMBL/GenBank/DDBJ whole genome shotgun (WGS) entry which is preliminary data.</text>
</comment>
<keyword evidence="2" id="KW-1185">Reference proteome</keyword>
<sequence>MPPFQKNNKSKEFYKTKSFTFFVFFKKRRRLQKTFVHYISYSLINDIQVKIEILNCNYKYFNYFSAQLYWKYVYQLFLDYIKFFKKPLKQLKNISPFIKILAHL</sequence>
<evidence type="ECO:0000313" key="2">
    <source>
        <dbReference type="Proteomes" id="UP000692954"/>
    </source>
</evidence>
<dbReference type="Proteomes" id="UP000692954">
    <property type="component" value="Unassembled WGS sequence"/>
</dbReference>
<reference evidence="1" key="1">
    <citation type="submission" date="2021-01" db="EMBL/GenBank/DDBJ databases">
        <authorList>
            <consortium name="Genoscope - CEA"/>
            <person name="William W."/>
        </authorList>
    </citation>
    <scope>NUCLEOTIDE SEQUENCE</scope>
</reference>
<evidence type="ECO:0000313" key="1">
    <source>
        <dbReference type="EMBL" id="CAD8114413.1"/>
    </source>
</evidence>
<dbReference type="AlphaFoldDB" id="A0A8S1QFT2"/>
<dbReference type="EMBL" id="CAJJDN010000105">
    <property type="protein sequence ID" value="CAD8114413.1"/>
    <property type="molecule type" value="Genomic_DNA"/>
</dbReference>
<organism evidence="1 2">
    <name type="scientific">Paramecium sonneborni</name>
    <dbReference type="NCBI Taxonomy" id="65129"/>
    <lineage>
        <taxon>Eukaryota</taxon>
        <taxon>Sar</taxon>
        <taxon>Alveolata</taxon>
        <taxon>Ciliophora</taxon>
        <taxon>Intramacronucleata</taxon>
        <taxon>Oligohymenophorea</taxon>
        <taxon>Peniculida</taxon>
        <taxon>Parameciidae</taxon>
        <taxon>Paramecium</taxon>
    </lineage>
</organism>
<gene>
    <name evidence="1" type="ORF">PSON_ATCC_30995.1.T1050190</name>
</gene>
<proteinExistence type="predicted"/>
<protein>
    <submittedName>
        <fullName evidence="1">Uncharacterized protein</fullName>
    </submittedName>
</protein>
<name>A0A8S1QFT2_9CILI</name>
<accession>A0A8S1QFT2</accession>